<protein>
    <submittedName>
        <fullName evidence="2">PilW family protein</fullName>
    </submittedName>
</protein>
<dbReference type="EMBL" id="JAGQFT010000045">
    <property type="protein sequence ID" value="MBR0562330.1"/>
    <property type="molecule type" value="Genomic_DNA"/>
</dbReference>
<dbReference type="Proteomes" id="UP000675747">
    <property type="component" value="Unassembled WGS sequence"/>
</dbReference>
<dbReference type="Pfam" id="PF16074">
    <property type="entry name" value="PilW"/>
    <property type="match status" value="1"/>
</dbReference>
<evidence type="ECO:0000313" key="3">
    <source>
        <dbReference type="EMBL" id="MBS7458013.1"/>
    </source>
</evidence>
<accession>A0A8J7VSI9</accession>
<keyword evidence="1" id="KW-0472">Membrane</keyword>
<proteinExistence type="predicted"/>
<comment type="caution">
    <text evidence="2">The sequence shown here is derived from an EMBL/GenBank/DDBJ whole genome shotgun (WGS) entry which is preliminary data.</text>
</comment>
<evidence type="ECO:0000313" key="4">
    <source>
        <dbReference type="Proteomes" id="UP000675747"/>
    </source>
</evidence>
<dbReference type="InterPro" id="IPR012902">
    <property type="entry name" value="N_methyl_site"/>
</dbReference>
<reference evidence="3 4" key="1">
    <citation type="journal article" date="2021" name="Microbiol. Resour. Announc.">
        <title>Draft Genome Sequence of Coralloluteibacterium stylophorae LMG 29479T.</title>
        <authorList>
            <person name="Karlyshev A.V."/>
            <person name="Kudryashova E.B."/>
            <person name="Ariskina E.V."/>
            <person name="Conroy A.P."/>
            <person name="Abidueva E.Y."/>
        </authorList>
    </citation>
    <scope>NUCLEOTIDE SEQUENCE [LARGE SCALE GENOMIC DNA]</scope>
    <source>
        <strain evidence="3 4">LMG 29479</strain>
    </source>
</reference>
<gene>
    <name evidence="3" type="ORF">KB893_012815</name>
    <name evidence="2" type="ORF">KB893_07360</name>
</gene>
<keyword evidence="4" id="KW-1185">Reference proteome</keyword>
<dbReference type="AlphaFoldDB" id="A0A8J7VSI9"/>
<dbReference type="GO" id="GO:0043683">
    <property type="term" value="P:type IV pilus assembly"/>
    <property type="evidence" value="ECO:0007669"/>
    <property type="project" value="InterPro"/>
</dbReference>
<keyword evidence="1" id="KW-0812">Transmembrane</keyword>
<dbReference type="InterPro" id="IPR032092">
    <property type="entry name" value="PilW"/>
</dbReference>
<dbReference type="Pfam" id="PF07963">
    <property type="entry name" value="N_methyl"/>
    <property type="match status" value="1"/>
</dbReference>
<reference evidence="2" key="2">
    <citation type="submission" date="2021-04" db="EMBL/GenBank/DDBJ databases">
        <authorList>
            <person name="Karlyshev A.V."/>
        </authorList>
    </citation>
    <scope>NUCLEOTIDE SEQUENCE</scope>
    <source>
        <strain evidence="2">LMG 29479</strain>
    </source>
</reference>
<dbReference type="EMBL" id="JAGQFT020000008">
    <property type="protein sequence ID" value="MBS7458013.1"/>
    <property type="molecule type" value="Genomic_DNA"/>
</dbReference>
<keyword evidence="1" id="KW-1133">Transmembrane helix</keyword>
<dbReference type="PROSITE" id="PS00409">
    <property type="entry name" value="PROKAR_NTER_METHYL"/>
    <property type="match status" value="1"/>
</dbReference>
<evidence type="ECO:0000256" key="1">
    <source>
        <dbReference type="SAM" id="Phobius"/>
    </source>
</evidence>
<name>A0A8J7VSI9_9GAMM</name>
<dbReference type="NCBIfam" id="TIGR02532">
    <property type="entry name" value="IV_pilin_GFxxxE"/>
    <property type="match status" value="1"/>
</dbReference>
<organism evidence="2">
    <name type="scientific">Coralloluteibacterium stylophorae</name>
    <dbReference type="NCBI Taxonomy" id="1776034"/>
    <lineage>
        <taxon>Bacteria</taxon>
        <taxon>Pseudomonadati</taxon>
        <taxon>Pseudomonadota</taxon>
        <taxon>Gammaproteobacteria</taxon>
        <taxon>Lysobacterales</taxon>
        <taxon>Lysobacteraceae</taxon>
        <taxon>Coralloluteibacterium</taxon>
    </lineage>
</organism>
<feature type="transmembrane region" description="Helical" evidence="1">
    <location>
        <begin position="6"/>
        <end position="28"/>
    </location>
</feature>
<sequence length="318" mass="32775">MRGMSLIELMIAMALGLVVVGAAIGIFLSNARTYRATESLGRVQENVRIAFELMARDLREAGGNPCSSEVPLANVASEAGTAWWAGPGSWGGGLRGFEGAFPDAAPAFGTGSGARIAGTDAVQVVQGGYEVSTVAAHDVASGRFTLNTPQPRIAAGDLVLVCDARQASIFRAGSVAGTAVTVAEGGNCSRNLGMPACSGAPLQYSGGNAVLTRVHATRWFVGVNARGAPALFQARARVQAGGIAVRSDEILEGVTQMQLAYQLTDGDAFLPASAVPDWSEVAAVRVELTIEGDERVGAAGEPIVRTLSHVVALRNRNA</sequence>
<evidence type="ECO:0000313" key="2">
    <source>
        <dbReference type="EMBL" id="MBR0562330.1"/>
    </source>
</evidence>